<accession>A0A679BBK7</accession>
<evidence type="ECO:0000313" key="1">
    <source>
        <dbReference type="EMBL" id="BBD82451.1"/>
    </source>
</evidence>
<protein>
    <submittedName>
        <fullName evidence="2">Uncharacterized protein</fullName>
    </submittedName>
</protein>
<name>A0A679BBK7_ORYSI</name>
<proteinExistence type="predicted"/>
<reference evidence="1" key="1">
    <citation type="submission" date="2009-05" db="EMBL/GenBank/DDBJ databases">
        <title>Oryza sativa Indica Group genomic DNA, chromosome 11, BAC clone:K0059E09, cultivar:Kasalath.</title>
        <authorList>
            <person name="Matsumoto T."/>
            <person name="Wu J."/>
            <person name="Kanamori H."/>
        </authorList>
    </citation>
    <scope>NUCLEOTIDE SEQUENCE</scope>
</reference>
<organism evidence="2">
    <name type="scientific">Oryza sativa subsp. indica</name>
    <name type="common">Rice</name>
    <dbReference type="NCBI Taxonomy" id="39946"/>
    <lineage>
        <taxon>Eukaryota</taxon>
        <taxon>Viridiplantae</taxon>
        <taxon>Streptophyta</taxon>
        <taxon>Embryophyta</taxon>
        <taxon>Tracheophyta</taxon>
        <taxon>Spermatophyta</taxon>
        <taxon>Magnoliopsida</taxon>
        <taxon>Liliopsida</taxon>
        <taxon>Poales</taxon>
        <taxon>Poaceae</taxon>
        <taxon>BOP clade</taxon>
        <taxon>Oryzoideae</taxon>
        <taxon>Oryzeae</taxon>
        <taxon>Oryzinae</taxon>
        <taxon>Oryza</taxon>
        <taxon>Oryza sativa</taxon>
    </lineage>
</organism>
<evidence type="ECO:0000313" key="2">
    <source>
        <dbReference type="EMBL" id="BBD82452.1"/>
    </source>
</evidence>
<dbReference type="EMBL" id="AP011485">
    <property type="protein sequence ID" value="BBD82452.1"/>
    <property type="molecule type" value="Genomic_DNA"/>
</dbReference>
<dbReference type="EMBL" id="AP011484">
    <property type="protein sequence ID" value="BBD82451.1"/>
    <property type="molecule type" value="Genomic_DNA"/>
</dbReference>
<sequence>MATVLAPAVRQPVDKERKMAIGCHEDSSTMHASSEGCLNELSQVWTNRCVRGQRSKHESRMRERRSKLVRPVERMWGGGARLSRRGSAWMDELAQPMDGDREVRGNGLLGKGRRKKLERQIDVEEAKNDISGCLSLSR</sequence>
<gene>
    <name evidence="2" type="primary">K0381B12.1</name>
    <name evidence="1" type="synonym">K0059E09.37</name>
</gene>
<dbReference type="AlphaFoldDB" id="A0A679BBK7"/>
<reference evidence="2" key="2">
    <citation type="submission" date="2009-05" db="EMBL/GenBank/DDBJ databases">
        <title>Oryza sativa Indica Group genomic DNA, chromosome 11, BAC clone:K0381B12, cultivar:Kasalath.</title>
        <authorList>
            <person name="Matsumoto T."/>
            <person name="Wu J."/>
            <person name="Kanamori H."/>
        </authorList>
    </citation>
    <scope>NUCLEOTIDE SEQUENCE</scope>
</reference>